<dbReference type="Proteomes" id="UP000019132">
    <property type="component" value="Unassembled WGS sequence"/>
</dbReference>
<organism evidence="4 5">
    <name type="scientific">Globisporangium ultimum (strain ATCC 200006 / CBS 805.95 / DAOM BR144)</name>
    <name type="common">Pythium ultimum</name>
    <dbReference type="NCBI Taxonomy" id="431595"/>
    <lineage>
        <taxon>Eukaryota</taxon>
        <taxon>Sar</taxon>
        <taxon>Stramenopiles</taxon>
        <taxon>Oomycota</taxon>
        <taxon>Peronosporomycetes</taxon>
        <taxon>Pythiales</taxon>
        <taxon>Pythiaceae</taxon>
        <taxon>Globisporangium</taxon>
    </lineage>
</organism>
<reference evidence="5" key="1">
    <citation type="journal article" date="2010" name="Genome Biol.">
        <title>Genome sequence of the necrotrophic plant pathogen Pythium ultimum reveals original pathogenicity mechanisms and effector repertoire.</title>
        <authorList>
            <person name="Levesque C.A."/>
            <person name="Brouwer H."/>
            <person name="Cano L."/>
            <person name="Hamilton J.P."/>
            <person name="Holt C."/>
            <person name="Huitema E."/>
            <person name="Raffaele S."/>
            <person name="Robideau G.P."/>
            <person name="Thines M."/>
            <person name="Win J."/>
            <person name="Zerillo M.M."/>
            <person name="Beakes G.W."/>
            <person name="Boore J.L."/>
            <person name="Busam D."/>
            <person name="Dumas B."/>
            <person name="Ferriera S."/>
            <person name="Fuerstenberg S.I."/>
            <person name="Gachon C.M."/>
            <person name="Gaulin E."/>
            <person name="Govers F."/>
            <person name="Grenville-Briggs L."/>
            <person name="Horner N."/>
            <person name="Hostetler J."/>
            <person name="Jiang R.H."/>
            <person name="Johnson J."/>
            <person name="Krajaejun T."/>
            <person name="Lin H."/>
            <person name="Meijer H.J."/>
            <person name="Moore B."/>
            <person name="Morris P."/>
            <person name="Phuntmart V."/>
            <person name="Puiu D."/>
            <person name="Shetty J."/>
            <person name="Stajich J.E."/>
            <person name="Tripathy S."/>
            <person name="Wawra S."/>
            <person name="van West P."/>
            <person name="Whitty B.R."/>
            <person name="Coutinho P.M."/>
            <person name="Henrissat B."/>
            <person name="Martin F."/>
            <person name="Thomas P.D."/>
            <person name="Tyler B.M."/>
            <person name="De Vries R.P."/>
            <person name="Kamoun S."/>
            <person name="Yandell M."/>
            <person name="Tisserat N."/>
            <person name="Buell C.R."/>
        </authorList>
    </citation>
    <scope>NUCLEOTIDE SEQUENCE</scope>
    <source>
        <strain evidence="5">DAOM:BR144</strain>
    </source>
</reference>
<feature type="region of interest" description="Disordered" evidence="2">
    <location>
        <begin position="1088"/>
        <end position="1107"/>
    </location>
</feature>
<feature type="compositionally biased region" description="Basic residues" evidence="2">
    <location>
        <begin position="12"/>
        <end position="24"/>
    </location>
</feature>
<feature type="compositionally biased region" description="Low complexity" evidence="2">
    <location>
        <begin position="986"/>
        <end position="998"/>
    </location>
</feature>
<dbReference type="GO" id="GO:0005509">
    <property type="term" value="F:calcium ion binding"/>
    <property type="evidence" value="ECO:0007669"/>
    <property type="project" value="InterPro"/>
</dbReference>
<dbReference type="STRING" id="431595.K3XBA6"/>
<feature type="domain" description="EF-hand" evidence="3">
    <location>
        <begin position="878"/>
        <end position="913"/>
    </location>
</feature>
<dbReference type="CDD" id="cd00051">
    <property type="entry name" value="EFh"/>
    <property type="match status" value="1"/>
</dbReference>
<accession>K3XBA6</accession>
<reference evidence="5" key="2">
    <citation type="submission" date="2010-04" db="EMBL/GenBank/DDBJ databases">
        <authorList>
            <person name="Buell R."/>
            <person name="Hamilton J."/>
            <person name="Hostetler J."/>
        </authorList>
    </citation>
    <scope>NUCLEOTIDE SEQUENCE [LARGE SCALE GENOMIC DNA]</scope>
    <source>
        <strain evidence="5">DAOM:BR144</strain>
    </source>
</reference>
<dbReference type="PROSITE" id="PS00018">
    <property type="entry name" value="EF_HAND_1"/>
    <property type="match status" value="1"/>
</dbReference>
<name>K3XBA6_GLOUD</name>
<evidence type="ECO:0000313" key="4">
    <source>
        <dbReference type="EnsemblProtists" id="PYU1_T014505"/>
    </source>
</evidence>
<dbReference type="InterPro" id="IPR002048">
    <property type="entry name" value="EF_hand_dom"/>
</dbReference>
<dbReference type="SUPFAM" id="SSF47473">
    <property type="entry name" value="EF-hand"/>
    <property type="match status" value="1"/>
</dbReference>
<dbReference type="HOGENOM" id="CLU_006194_0_0_1"/>
<dbReference type="Gene3D" id="1.10.238.10">
    <property type="entry name" value="EF-hand"/>
    <property type="match status" value="1"/>
</dbReference>
<dbReference type="eggNOG" id="ENOG502R58Z">
    <property type="taxonomic scope" value="Eukaryota"/>
</dbReference>
<dbReference type="OMA" id="HSIIVGY"/>
<reference evidence="4" key="3">
    <citation type="submission" date="2015-02" db="UniProtKB">
        <authorList>
            <consortium name="EnsemblProtists"/>
        </authorList>
    </citation>
    <scope>IDENTIFICATION</scope>
    <source>
        <strain evidence="4">DAOM BR144</strain>
    </source>
</reference>
<evidence type="ECO:0000313" key="5">
    <source>
        <dbReference type="Proteomes" id="UP000019132"/>
    </source>
</evidence>
<dbReference type="PANTHER" id="PTHR34894:SF5">
    <property type="entry name" value="EF-HAND DOMAIN-CONTAINING PROTEIN"/>
    <property type="match status" value="1"/>
</dbReference>
<feature type="region of interest" description="Disordered" evidence="2">
    <location>
        <begin position="1035"/>
        <end position="1063"/>
    </location>
</feature>
<dbReference type="Pfam" id="PF00036">
    <property type="entry name" value="EF-hand_1"/>
    <property type="match status" value="1"/>
</dbReference>
<dbReference type="SMART" id="SM00054">
    <property type="entry name" value="EFh"/>
    <property type="match status" value="1"/>
</dbReference>
<keyword evidence="1" id="KW-0106">Calcium</keyword>
<dbReference type="EMBL" id="GL376575">
    <property type="status" value="NOT_ANNOTATED_CDS"/>
    <property type="molecule type" value="Genomic_DNA"/>
</dbReference>
<dbReference type="InterPro" id="IPR018247">
    <property type="entry name" value="EF_Hand_1_Ca_BS"/>
</dbReference>
<dbReference type="InterPro" id="IPR011992">
    <property type="entry name" value="EF-hand-dom_pair"/>
</dbReference>
<feature type="region of interest" description="Disordered" evidence="2">
    <location>
        <begin position="563"/>
        <end position="619"/>
    </location>
</feature>
<keyword evidence="5" id="KW-1185">Reference proteome</keyword>
<sequence length="1143" mass="127048">MSKQESSDGLRSPRRVSLHVRPSRNRTNSSNGCSSPNGRAPVFQRYVDADSIRNGDDDRSLFERYVALDTRSTAASPSFLPRKPVGVHSPRSPHADPTTMSVLLQPLASPRAAPSSSLRSNMPLLRPYSPVGELPPETVISTLQFHPNSHAGGCGGGGGGSGRGSPRRAAILSASDVDKVTLWLQSLAHETKSFASYFLYCEMLLRESHVLTQGKPVPNRLQTAVAFHCLCNATSVFARHEDLLVRICQDLGAAIFLPIGHGEIDALECFSKQLTYYESQRRVQQQKDYIHEDLVQQKAQYECRLHDAHAHVGAFKDLERKYQIKALDEITLRNTPQDELQDRLHVVLRNFQYMDEPEKQKVVLAVIESLNAHLTAETVFTIAEQMGMYERDKLLRQFFQDEIHQITEKIRADVILSSAAQQNAILERSVTRITHFQSLISEMVRVKTAGEQDASVASTAAGGQAQQGLASGSPVHAVINDDFNLCDQDRKVLDLVSDVLDELEAERLKTQDLTKRLEEAEQMSTNLRWKANALHTEVQEIQQKHASELETLCQGIPEKLEKEVQTDKHRKRRRRRDEDDEDDDEGYDDDDDDDDDTVDANGTEVRSTGNGKARASRRRLVGSNDDDELILKNRRVNKFGVGIASLIDQAKIPSSKIRKILSKRKPLTLNELHTIIVGYYQAKLFQDIQDDNVGKLRSNLAQFIMEMYVLHYGLKDLAISQLVFLDASIRKHARESARVRTFGLLTGSLDPESHACSVQGVDFFLFVVIVIFNAGVYKKGRKQAVTIAQNLRAIFGDGIFLSPKATTLKIDLVCQTIDLVFSFTRNEPGGALDHLKDELRRTAAAAASSVGGGSNGLALEIDTVLEKIMAHWFSIYEQQIQDIYAMFTLVDTNGDGTLDFREFCELVVVLEPDIDRRDALALYNRAAGDDHVIDKDEFVQVMLAHQRGVILKEFYGGDSNKKIMLGIQQRKKTTNSLGSQRGDGTSTSSSASSQRGAANSSFEYQSLAGAMAELDREESYASLAAAMNSVNYNNMSSLEDDPMAGDDVEDEQQQSSSSSERVKESVSFMTLSRLSIWAAEAKVKLQGGQSGGAASTHTRQPLQSDRSVLKPVVEQQEDEFEQDVDALLRQALSKVNIGVDNLF</sequence>
<feature type="region of interest" description="Disordered" evidence="2">
    <location>
        <begin position="1"/>
        <end position="42"/>
    </location>
</feature>
<feature type="compositionally biased region" description="Polar residues" evidence="2">
    <location>
        <begin position="1092"/>
        <end position="1106"/>
    </location>
</feature>
<feature type="compositionally biased region" description="Polar residues" evidence="2">
    <location>
        <begin position="974"/>
        <end position="985"/>
    </location>
</feature>
<dbReference type="PANTHER" id="PTHR34894">
    <property type="entry name" value="SAM-DEPENDENT METHYLTRANSFERASE RSMI, CONSERVED SITE"/>
    <property type="match status" value="1"/>
</dbReference>
<evidence type="ECO:0000256" key="1">
    <source>
        <dbReference type="ARBA" id="ARBA00022837"/>
    </source>
</evidence>
<dbReference type="EnsemblProtists" id="PYU1_T014505">
    <property type="protein sequence ID" value="PYU1_T014505"/>
    <property type="gene ID" value="PYU1_G014474"/>
</dbReference>
<feature type="compositionally biased region" description="Acidic residues" evidence="2">
    <location>
        <begin position="578"/>
        <end position="598"/>
    </location>
</feature>
<dbReference type="AlphaFoldDB" id="K3XBA6"/>
<protein>
    <recommendedName>
        <fullName evidence="3">EF-hand domain-containing protein</fullName>
    </recommendedName>
</protein>
<feature type="region of interest" description="Disordered" evidence="2">
    <location>
        <begin position="73"/>
        <end position="96"/>
    </location>
</feature>
<feature type="compositionally biased region" description="Acidic residues" evidence="2">
    <location>
        <begin position="1038"/>
        <end position="1052"/>
    </location>
</feature>
<feature type="compositionally biased region" description="Polar residues" evidence="2">
    <location>
        <begin position="25"/>
        <end position="37"/>
    </location>
</feature>
<proteinExistence type="predicted"/>
<dbReference type="InParanoid" id="K3XBA6"/>
<evidence type="ECO:0000256" key="2">
    <source>
        <dbReference type="SAM" id="MobiDB-lite"/>
    </source>
</evidence>
<feature type="region of interest" description="Disordered" evidence="2">
    <location>
        <begin position="972"/>
        <end position="998"/>
    </location>
</feature>
<evidence type="ECO:0000259" key="3">
    <source>
        <dbReference type="PROSITE" id="PS50222"/>
    </source>
</evidence>
<dbReference type="PROSITE" id="PS50222">
    <property type="entry name" value="EF_HAND_2"/>
    <property type="match status" value="1"/>
</dbReference>
<dbReference type="VEuPathDB" id="FungiDB:PYU1_G014474"/>